<dbReference type="NCBIfam" id="TIGR03860">
    <property type="entry name" value="FMN_nitrolo"/>
    <property type="match status" value="1"/>
</dbReference>
<dbReference type="InterPro" id="IPR051260">
    <property type="entry name" value="Diverse_substr_monoxygenases"/>
</dbReference>
<feature type="binding site" evidence="6">
    <location>
        <position position="223"/>
    </location>
    <ligand>
        <name>FMN</name>
        <dbReference type="ChEBI" id="CHEBI:58210"/>
    </ligand>
</feature>
<evidence type="ECO:0000313" key="8">
    <source>
        <dbReference type="EMBL" id="QCP49136.1"/>
    </source>
</evidence>
<evidence type="ECO:0000259" key="7">
    <source>
        <dbReference type="Pfam" id="PF00296"/>
    </source>
</evidence>
<dbReference type="Gene3D" id="3.20.20.30">
    <property type="entry name" value="Luciferase-like domain"/>
    <property type="match status" value="1"/>
</dbReference>
<evidence type="ECO:0000256" key="3">
    <source>
        <dbReference type="ARBA" id="ARBA00023002"/>
    </source>
</evidence>
<dbReference type="InterPro" id="IPR011251">
    <property type="entry name" value="Luciferase-like_dom"/>
</dbReference>
<dbReference type="PANTHER" id="PTHR30011">
    <property type="entry name" value="ALKANESULFONATE MONOOXYGENASE-RELATED"/>
    <property type="match status" value="1"/>
</dbReference>
<dbReference type="RefSeq" id="WP_137331967.1">
    <property type="nucleotide sequence ID" value="NZ_CP040077.1"/>
</dbReference>
<comment type="similarity">
    <text evidence="5">Belongs to the NtaA/SnaA/DszA monooxygenase family.</text>
</comment>
<evidence type="ECO:0000256" key="6">
    <source>
        <dbReference type="PIRSR" id="PIRSR000337-1"/>
    </source>
</evidence>
<dbReference type="Pfam" id="PF00296">
    <property type="entry name" value="Bac_luciferase"/>
    <property type="match status" value="1"/>
</dbReference>
<feature type="domain" description="Luciferase-like" evidence="7">
    <location>
        <begin position="34"/>
        <end position="386"/>
    </location>
</feature>
<dbReference type="OrthoDB" id="4505903at2"/>
<feature type="binding site" evidence="6">
    <location>
        <position position="99"/>
    </location>
    <ligand>
        <name>FMN</name>
        <dbReference type="ChEBI" id="CHEBI:58210"/>
    </ligand>
</feature>
<dbReference type="EMBL" id="CP040077">
    <property type="protein sequence ID" value="QCP49136.1"/>
    <property type="molecule type" value="Genomic_DNA"/>
</dbReference>
<evidence type="ECO:0000256" key="5">
    <source>
        <dbReference type="ARBA" id="ARBA00033748"/>
    </source>
</evidence>
<dbReference type="SUPFAM" id="SSF51679">
    <property type="entry name" value="Bacterial luciferase-like"/>
    <property type="match status" value="1"/>
</dbReference>
<dbReference type="Proteomes" id="UP000298656">
    <property type="component" value="Chromosome 1"/>
</dbReference>
<dbReference type="GO" id="GO:0016705">
    <property type="term" value="F:oxidoreductase activity, acting on paired donors, with incorporation or reduction of molecular oxygen"/>
    <property type="evidence" value="ECO:0007669"/>
    <property type="project" value="InterPro"/>
</dbReference>
<sequence>MQRDDMILSAFFFNPQGDHRVSWRYPTAPGHEIYGLPYFQKLAEVAEAARFDAVFIADHVAMWDTFPSNVAHYANARLEPITLLSALAAVTRDIGLIGTVSASYSEPYNTARAFASLDHLSMGRAAWNVVTSGMNEEAMNFGRDGNIEHGYRYERAAEFLEIAKDLWDSWEDGAVLLDKATGFFAEPSKVHRIEHEGKHFKVRGPLNVPRPPQGYPVIVQAGSSGDGKNLAAKHADLHFAVVRTLEDGVSYRREMNALLASHGREPDSLKILPGILPIVAGSREEAQEKREFLETLVPERFGVDLVSSWCGTDVSHLPIDGPLPELPDESTYDGQRSNLARLKSFKQQNLSIREVARRLSNAGAVPMVAGRPQDIADEMEAWFKGGACDGFNLMFPVLPEDWLNFAEQVVPELQRRGIAQPSYRHGTLRDKLGLARPANRFAAS</sequence>
<dbReference type="AlphaFoldDB" id="A0A4P8ILJ0"/>
<keyword evidence="9" id="KW-1185">Reference proteome</keyword>
<protein>
    <submittedName>
        <fullName evidence="8">LLM class flavin-dependent oxidoreductase</fullName>
    </submittedName>
</protein>
<dbReference type="CDD" id="cd01095">
    <property type="entry name" value="Nitrilotriacetate_monoxgenase"/>
    <property type="match status" value="1"/>
</dbReference>
<dbReference type="PIRSF" id="PIRSF000337">
    <property type="entry name" value="NTA_MOA"/>
    <property type="match status" value="1"/>
</dbReference>
<dbReference type="InterPro" id="IPR036661">
    <property type="entry name" value="Luciferase-like_sf"/>
</dbReference>
<feature type="binding site" evidence="6">
    <location>
        <position position="149"/>
    </location>
    <ligand>
        <name>FMN</name>
        <dbReference type="ChEBI" id="CHEBI:58210"/>
    </ligand>
</feature>
<accession>A0A4P8ILJ0</accession>
<keyword evidence="4" id="KW-0503">Monooxygenase</keyword>
<dbReference type="GO" id="GO:0004497">
    <property type="term" value="F:monooxygenase activity"/>
    <property type="evidence" value="ECO:0007669"/>
    <property type="project" value="UniProtKB-KW"/>
</dbReference>
<dbReference type="PANTHER" id="PTHR30011:SF16">
    <property type="entry name" value="C2H2 FINGER DOMAIN TRANSCRIPTION FACTOR (EUROFUNG)-RELATED"/>
    <property type="match status" value="1"/>
</dbReference>
<gene>
    <name evidence="8" type="ORF">FAZ95_08065</name>
</gene>
<feature type="binding site" evidence="6">
    <location>
        <position position="153"/>
    </location>
    <ligand>
        <name>FMN</name>
        <dbReference type="ChEBI" id="CHEBI:58210"/>
    </ligand>
</feature>
<feature type="binding site" evidence="6">
    <location>
        <position position="58"/>
    </location>
    <ligand>
        <name>FMN</name>
        <dbReference type="ChEBI" id="CHEBI:58210"/>
    </ligand>
</feature>
<evidence type="ECO:0000256" key="4">
    <source>
        <dbReference type="ARBA" id="ARBA00023033"/>
    </source>
</evidence>
<keyword evidence="3" id="KW-0560">Oxidoreductase</keyword>
<dbReference type="InterPro" id="IPR016215">
    <property type="entry name" value="NTA_MOA"/>
</dbReference>
<reference evidence="8 9" key="1">
    <citation type="submission" date="2019-05" db="EMBL/GenBank/DDBJ databases">
        <title>Burkholderia sp. DHOD12, isolated from subtropical forest soil.</title>
        <authorList>
            <person name="Gao Z.-H."/>
            <person name="Qiu L.-H."/>
        </authorList>
    </citation>
    <scope>NUCLEOTIDE SEQUENCE [LARGE SCALE GENOMIC DNA]</scope>
    <source>
        <strain evidence="8 9">DHOD12</strain>
    </source>
</reference>
<evidence type="ECO:0000313" key="9">
    <source>
        <dbReference type="Proteomes" id="UP000298656"/>
    </source>
</evidence>
<evidence type="ECO:0000256" key="2">
    <source>
        <dbReference type="ARBA" id="ARBA00022643"/>
    </source>
</evidence>
<dbReference type="KEGG" id="tvl:FAZ95_08065"/>
<evidence type="ECO:0000256" key="1">
    <source>
        <dbReference type="ARBA" id="ARBA00022630"/>
    </source>
</evidence>
<keyword evidence="1 6" id="KW-0285">Flavoprotein</keyword>
<proteinExistence type="inferred from homology"/>
<keyword evidence="2 6" id="KW-0288">FMN</keyword>
<feature type="binding site" evidence="6">
    <location>
        <position position="224"/>
    </location>
    <ligand>
        <name>FMN</name>
        <dbReference type="ChEBI" id="CHEBI:58210"/>
    </ligand>
</feature>
<organism evidence="8 9">
    <name type="scientific">Trinickia violacea</name>
    <dbReference type="NCBI Taxonomy" id="2571746"/>
    <lineage>
        <taxon>Bacteria</taxon>
        <taxon>Pseudomonadati</taxon>
        <taxon>Pseudomonadota</taxon>
        <taxon>Betaproteobacteria</taxon>
        <taxon>Burkholderiales</taxon>
        <taxon>Burkholderiaceae</taxon>
        <taxon>Trinickia</taxon>
    </lineage>
</organism>
<name>A0A4P8ILJ0_9BURK</name>